<reference evidence="1 2" key="1">
    <citation type="journal article" date="2021" name="Hortic Res">
        <title>High-quality reference genome and annotation aids understanding of berry development for evergreen blueberry (Vaccinium darrowii).</title>
        <authorList>
            <person name="Yu J."/>
            <person name="Hulse-Kemp A.M."/>
            <person name="Babiker E."/>
            <person name="Staton M."/>
        </authorList>
    </citation>
    <scope>NUCLEOTIDE SEQUENCE [LARGE SCALE GENOMIC DNA]</scope>
    <source>
        <strain evidence="2">cv. NJ 8807/NJ 8810</strain>
        <tissue evidence="1">Young leaf</tissue>
    </source>
</reference>
<accession>A0ACB7XV24</accession>
<dbReference type="Proteomes" id="UP000828048">
    <property type="component" value="Chromosome 1"/>
</dbReference>
<evidence type="ECO:0000313" key="1">
    <source>
        <dbReference type="EMBL" id="KAH7844903.1"/>
    </source>
</evidence>
<name>A0ACB7XV24_9ERIC</name>
<evidence type="ECO:0000313" key="2">
    <source>
        <dbReference type="Proteomes" id="UP000828048"/>
    </source>
</evidence>
<keyword evidence="2" id="KW-1185">Reference proteome</keyword>
<organism evidence="1 2">
    <name type="scientific">Vaccinium darrowii</name>
    <dbReference type="NCBI Taxonomy" id="229202"/>
    <lineage>
        <taxon>Eukaryota</taxon>
        <taxon>Viridiplantae</taxon>
        <taxon>Streptophyta</taxon>
        <taxon>Embryophyta</taxon>
        <taxon>Tracheophyta</taxon>
        <taxon>Spermatophyta</taxon>
        <taxon>Magnoliopsida</taxon>
        <taxon>eudicotyledons</taxon>
        <taxon>Gunneridae</taxon>
        <taxon>Pentapetalae</taxon>
        <taxon>asterids</taxon>
        <taxon>Ericales</taxon>
        <taxon>Ericaceae</taxon>
        <taxon>Vaccinioideae</taxon>
        <taxon>Vaccinieae</taxon>
        <taxon>Vaccinium</taxon>
    </lineage>
</organism>
<protein>
    <submittedName>
        <fullName evidence="1">Uncharacterized protein</fullName>
    </submittedName>
</protein>
<sequence length="1089" mass="118297">MTHVASLVSLGSAGASSSRNLDVQRVYLSRNVRSLIWVGRKWKYVGVCRYSVTTDLREQDTLIPLDLKTAPKPILKSESSSDIDLGFTYPWDDRKSKDDEEERSKVLESLGEVLEKVEKLEASKSVSVSVTKPPTNTSPDHTNGKPVNSTIGFKSKAARRVWRRGNPVTIGQETSFPLDPKTAPKPILKSESLLHIDSGHTHAWDESKSKDDEEERSKVHESLGEGESVNVSVTKPLMNTSPDHINGEPDNSTVGLKSKAARSVWRRGSPVTTIKDVVKESPITEKVENHETSLEGVGKVDSQLVSPPISLQLPVKVQPKLQGRPSLAPPPRVVKTPPILKDMGAASKVPITHGTDPLAERKERKPILIDKFASKAPEDPLIAEAVLAPTKPKPGKGHIPGKFRDDFRKKSSPTDGPRRRLVNKGEIADDDEASELDISRLGIATKRRGRKWSKASRKAARLQAVREAAPVKVEILEVGEGGMLIKELAHNLAINECDIYGYLFTRHIRIVGVQKIDRDMVKMICKEYDVEVIDAAPHRVEEMARKKEILDEDDLDKLEDRPPVLTIMGHVDHGKTTLLDYIRKSKVAASEAGGITQGIGAYKVLVPINAKLQPCVFLDTPGHEAFGAMRARGTRVTDIAIIVVAADDGIRPQTNEAIAHAKAAGVPIVIAINKIDKDGANPERVMQELASIGLMPDDWGGDVPVVQISALKGEKVDDLLETVMLVAELEELKANPHRSAKGTVIEAGLHKAKGPVATFIVQNGTLKRGDFVVCGEAFGKVRALFDEKGNRIDEAGPSIPVQVIGINTVPIAGDEFEVVGSLVIAREKAEVCAESLRIERLTAKAGDGMVTLSSLASAVSGRKQSGLDMHQLNIIMKADVQGSIEAVRQALLVLPQDNVTLKFLLEATGEVSASDVDLAIISKGIIVGFNVKTPGSVKSYAFNKGIEIRTYRVIYDLIDDVRNAMEGLLDVVEEQVKIGAAEVRAIFSSGSSRVAGCMVTEGKVVEDSGIRILRNGKTVHVGILNSLRRVKEQVKEVNAGLECGIGINGFLDWEEGDTLEAFKTVQKKRTLEEASATMTAAIEGMGIKR</sequence>
<comment type="caution">
    <text evidence="1">The sequence shown here is derived from an EMBL/GenBank/DDBJ whole genome shotgun (WGS) entry which is preliminary data.</text>
</comment>
<dbReference type="EMBL" id="CM037151">
    <property type="protein sequence ID" value="KAH7844903.1"/>
    <property type="molecule type" value="Genomic_DNA"/>
</dbReference>
<proteinExistence type="predicted"/>
<gene>
    <name evidence="1" type="ORF">Vadar_032857</name>
</gene>